<organism evidence="3 4">
    <name type="scientific">Alkalicoccus daliensis</name>
    <dbReference type="NCBI Taxonomy" id="745820"/>
    <lineage>
        <taxon>Bacteria</taxon>
        <taxon>Bacillati</taxon>
        <taxon>Bacillota</taxon>
        <taxon>Bacilli</taxon>
        <taxon>Bacillales</taxon>
        <taxon>Bacillaceae</taxon>
        <taxon>Alkalicoccus</taxon>
    </lineage>
</organism>
<feature type="transmembrane region" description="Helical" evidence="1">
    <location>
        <begin position="34"/>
        <end position="53"/>
    </location>
</feature>
<dbReference type="RefSeq" id="WP_090841326.1">
    <property type="nucleotide sequence ID" value="NZ_FNIL01000002.1"/>
</dbReference>
<feature type="transmembrane region" description="Helical" evidence="1">
    <location>
        <begin position="139"/>
        <end position="158"/>
    </location>
</feature>
<keyword evidence="1" id="KW-1133">Transmembrane helix</keyword>
<accession>A0A1H0CJD0</accession>
<protein>
    <recommendedName>
        <fullName evidence="2">LiaI-LiaF-like transmembrane region domain-containing protein</fullName>
    </recommendedName>
</protein>
<feature type="transmembrane region" description="Helical" evidence="1">
    <location>
        <begin position="60"/>
        <end position="81"/>
    </location>
</feature>
<feature type="transmembrane region" description="Helical" evidence="1">
    <location>
        <begin position="111"/>
        <end position="133"/>
    </location>
</feature>
<dbReference type="InterPro" id="IPR043726">
    <property type="entry name" value="LiaI-LiaF-like_TM1"/>
</dbReference>
<evidence type="ECO:0000259" key="2">
    <source>
        <dbReference type="Pfam" id="PF18917"/>
    </source>
</evidence>
<dbReference type="EMBL" id="FNIL01000002">
    <property type="protein sequence ID" value="SDN57997.1"/>
    <property type="molecule type" value="Genomic_DNA"/>
</dbReference>
<dbReference type="AlphaFoldDB" id="A0A1H0CJD0"/>
<keyword evidence="1" id="KW-0472">Membrane</keyword>
<keyword evidence="4" id="KW-1185">Reference proteome</keyword>
<reference evidence="4" key="1">
    <citation type="submission" date="2016-10" db="EMBL/GenBank/DDBJ databases">
        <authorList>
            <person name="Varghese N."/>
            <person name="Submissions S."/>
        </authorList>
    </citation>
    <scope>NUCLEOTIDE SEQUENCE [LARGE SCALE GENOMIC DNA]</scope>
    <source>
        <strain evidence="4">CGMCC 1.10369</strain>
    </source>
</reference>
<dbReference type="STRING" id="745820.SAMN04488053_102125"/>
<name>A0A1H0CJD0_9BACI</name>
<feature type="transmembrane region" description="Helical" evidence="1">
    <location>
        <begin position="7"/>
        <end position="28"/>
    </location>
</feature>
<feature type="domain" description="LiaI-LiaF-like transmembrane region" evidence="2">
    <location>
        <begin position="6"/>
        <end position="48"/>
    </location>
</feature>
<proteinExistence type="predicted"/>
<dbReference type="Pfam" id="PF18917">
    <property type="entry name" value="LiaI-LiaF-like_TM1"/>
    <property type="match status" value="1"/>
</dbReference>
<dbReference type="Proteomes" id="UP000198778">
    <property type="component" value="Unassembled WGS sequence"/>
</dbReference>
<feature type="transmembrane region" description="Helical" evidence="1">
    <location>
        <begin position="87"/>
        <end position="104"/>
    </location>
</feature>
<sequence length="167" mass="18818">MKSNNILPGIILLVTGLYFLAGQWEVAIPFTEELLRWPTILLGIGAVLMWLGFSNKDAQHMFSGAVLTGLGVLFHGSYTFQLWQHDWPYFTLVIGIAFLLKYFVNKRDGLGTGLILLAITAAALFSAHLLQLLQFIPEAVLPFWPLLFIIAGVYLIFFGRSRKGRRY</sequence>
<evidence type="ECO:0000313" key="3">
    <source>
        <dbReference type="EMBL" id="SDN57997.1"/>
    </source>
</evidence>
<dbReference type="OrthoDB" id="2989824at2"/>
<keyword evidence="1" id="KW-0812">Transmembrane</keyword>
<evidence type="ECO:0000256" key="1">
    <source>
        <dbReference type="SAM" id="Phobius"/>
    </source>
</evidence>
<gene>
    <name evidence="3" type="ORF">SAMN04488053_102125</name>
</gene>
<evidence type="ECO:0000313" key="4">
    <source>
        <dbReference type="Proteomes" id="UP000198778"/>
    </source>
</evidence>